<keyword evidence="14 21" id="KW-0506">mRNA capping</keyword>
<dbReference type="InterPro" id="IPR014023">
    <property type="entry name" value="Mononeg_RNA_pol_cat"/>
</dbReference>
<evidence type="ECO:0000256" key="9">
    <source>
        <dbReference type="ARBA" id="ARBA00022741"/>
    </source>
</evidence>
<dbReference type="InterPro" id="IPR039736">
    <property type="entry name" value="L_poly_C"/>
</dbReference>
<keyword evidence="3 21" id="KW-0696">RNA-directed RNA polymerase</keyword>
<keyword evidence="12 21" id="KW-0946">Virion</keyword>
<dbReference type="PIRSF" id="PIRSF000830">
    <property type="entry name" value="RNA_pol_ParamyxoV"/>
    <property type="match status" value="1"/>
</dbReference>
<organism evidence="25">
    <name type="scientific">avian paramyxovirus 8</name>
    <dbReference type="NCBI Taxonomy" id="2560318"/>
    <lineage>
        <taxon>Viruses</taxon>
        <taxon>Riboviria</taxon>
        <taxon>Orthornavirae</taxon>
        <taxon>Negarnaviricota</taxon>
        <taxon>Haploviricotina</taxon>
        <taxon>Monjiviricetes</taxon>
        <taxon>Mononegavirales</taxon>
        <taxon>Paramyxoviridae</taxon>
        <taxon>Avulavirinae</taxon>
        <taxon>Metaavulavirus</taxon>
        <taxon>Metaavulavirus delawarense</taxon>
    </lineage>
</organism>
<name>A0A2D1VNT3_9MONO</name>
<dbReference type="GO" id="GO:0030430">
    <property type="term" value="C:host cell cytoplasm"/>
    <property type="evidence" value="ECO:0007669"/>
    <property type="project" value="UniProtKB-SubCell"/>
</dbReference>
<proteinExistence type="inferred from homology"/>
<evidence type="ECO:0000256" key="4">
    <source>
        <dbReference type="ARBA" id="ARBA00022603"/>
    </source>
</evidence>
<keyword evidence="10" id="KW-0378">Hydrolase</keyword>
<dbReference type="InterPro" id="IPR025786">
    <property type="entry name" value="Mononega_L_MeTrfase"/>
</dbReference>
<feature type="domain" description="RdRp catalytic" evidence="23">
    <location>
        <begin position="658"/>
        <end position="842"/>
    </location>
</feature>
<comment type="catalytic activity">
    <reaction evidence="19">
        <text>a 5'-end (5'-triphosphoguanosine)-adenylyl-adenylyl-cytidylyl-adenosine in mRNA + 2 S-adenosyl-L-methionine = a 5'-end (N(7)-methyl 5'-triphosphoguanosine)-(2'-O-methyladenylyl)-adenylyl-cytidylyl-adenosine in mRNA + 2 S-adenosyl-L-homocysteine + H(+)</text>
        <dbReference type="Rhea" id="RHEA:65376"/>
        <dbReference type="Rhea" id="RHEA-COMP:16797"/>
        <dbReference type="Rhea" id="RHEA-COMP:16798"/>
        <dbReference type="ChEBI" id="CHEBI:15378"/>
        <dbReference type="ChEBI" id="CHEBI:57856"/>
        <dbReference type="ChEBI" id="CHEBI:59789"/>
        <dbReference type="ChEBI" id="CHEBI:156483"/>
        <dbReference type="ChEBI" id="CHEBI:156484"/>
        <dbReference type="EC" id="2.1.1.375"/>
    </reaction>
</comment>
<evidence type="ECO:0000256" key="22">
    <source>
        <dbReference type="SAM" id="MobiDB-lite"/>
    </source>
</evidence>
<comment type="catalytic activity">
    <reaction evidence="20 21">
        <text>GTP + H2O = GDP + phosphate + H(+)</text>
        <dbReference type="Rhea" id="RHEA:19669"/>
        <dbReference type="ChEBI" id="CHEBI:15377"/>
        <dbReference type="ChEBI" id="CHEBI:15378"/>
        <dbReference type="ChEBI" id="CHEBI:37565"/>
        <dbReference type="ChEBI" id="CHEBI:43474"/>
        <dbReference type="ChEBI" id="CHEBI:58189"/>
    </reaction>
</comment>
<evidence type="ECO:0000259" key="23">
    <source>
        <dbReference type="PROSITE" id="PS50526"/>
    </source>
</evidence>
<evidence type="ECO:0000256" key="7">
    <source>
        <dbReference type="ARBA" id="ARBA00022691"/>
    </source>
</evidence>
<evidence type="ECO:0000256" key="16">
    <source>
        <dbReference type="ARBA" id="ARBA00024494"/>
    </source>
</evidence>
<evidence type="ECO:0000259" key="24">
    <source>
        <dbReference type="PROSITE" id="PS51590"/>
    </source>
</evidence>
<keyword evidence="5 21" id="KW-0507">mRNA processing</keyword>
<evidence type="ECO:0000256" key="18">
    <source>
        <dbReference type="ARBA" id="ARBA00047332"/>
    </source>
</evidence>
<keyword evidence="7 21" id="KW-0949">S-adenosyl-L-methionine</keyword>
<comment type="function">
    <text evidence="21">RNA-directed RNA polymerase that catalyzes the transcription of viral mRNAs, their capping and polyadenylation. The template is composed of the viral RNA tightly encapsidated by the nucleoprotein (N). The viral polymerase binds to the genomic RNA at the 3' leader promoter, and transcribes subsequently all viral mRNAs with a decreasing efficiency. The first gene is the most transcribed, and the last the least transcribed. The viral phosphoprotein acts as a processivity factor. Capping is concomitant with initiation of mRNA transcription. Indeed, a GDP polyribonucleotidyl transferase (PRNTase) adds the cap structure when the nascent RNA chain length has reached few nucleotides. Ribose 2'-O methylation of viral mRNA cap precedes and facilitates subsequent guanine-N-7 methylation, both activities being carried by the viral polymerase. Polyadenylation of mRNAs occur by a stuttering mechanism at a slipery stop site present at the end viral genes. After finishing transcription of a mRNA, the polymerase can resume transcription of the downstream gene.</text>
</comment>
<evidence type="ECO:0000256" key="12">
    <source>
        <dbReference type="ARBA" id="ARBA00022844"/>
    </source>
</evidence>
<accession>A0A2D1VNT3</accession>
<keyword evidence="8 21" id="KW-0548">Nucleotidyltransferase</keyword>
<comment type="similarity">
    <text evidence="2 21">Belongs to the paramyxovirus L protein family.</text>
</comment>
<dbReference type="InterPro" id="IPR016269">
    <property type="entry name" value="RNA-dir_pol_paramyxovirus"/>
</dbReference>
<evidence type="ECO:0000256" key="15">
    <source>
        <dbReference type="ARBA" id="ARBA00023268"/>
    </source>
</evidence>
<dbReference type="GO" id="GO:0016787">
    <property type="term" value="F:hydrolase activity"/>
    <property type="evidence" value="ECO:0007669"/>
    <property type="project" value="UniProtKB-KW"/>
</dbReference>
<evidence type="ECO:0000256" key="20">
    <source>
        <dbReference type="ARBA" id="ARBA00048548"/>
    </source>
</evidence>
<dbReference type="EMBL" id="MF448511">
    <property type="protein sequence ID" value="ATP76298.1"/>
    <property type="molecule type" value="Viral_cRNA"/>
</dbReference>
<dbReference type="PROSITE" id="PS50526">
    <property type="entry name" value="RDRP_SSRNA_NEG_NONSEG"/>
    <property type="match status" value="1"/>
</dbReference>
<comment type="catalytic activity">
    <reaction evidence="17 21">
        <text>a 5'-end (5'-triphosphoguanosine)-(2'-O-methyladenylyl)-adenylyl-cytidylyl-adenosine in mRNA + S-adenosyl-L-methionine = a 5'-end (N(7)-methyl 5'-triphosphoguanosine)-(2'-O-methyladenylyl)-adenylyl-cytidylyl-adenosine in mRNA + S-adenosyl-L-homocysteine</text>
        <dbReference type="Rhea" id="RHEA:65440"/>
        <dbReference type="Rhea" id="RHEA-COMP:16798"/>
        <dbReference type="Rhea" id="RHEA-COMP:16801"/>
        <dbReference type="ChEBI" id="CHEBI:57856"/>
        <dbReference type="ChEBI" id="CHEBI:59789"/>
        <dbReference type="ChEBI" id="CHEBI:156482"/>
        <dbReference type="ChEBI" id="CHEBI:156483"/>
    </reaction>
</comment>
<sequence>MDVKQVDLIIQPEVHLDSPIILNKLALLWRLSGLPMPADLRQKSVVMHIPDHILEKSEYRIKHRLGKIKSNITNYCQYFNINLANLDPITHPKSLYWLSRLTIASAGTFRHMKDRILCTVGSEFGHKIQDLFSLLSHKLVGNGDLFNQSLSGTRLTASPLSPLCNQFVSDIKSAVTTPWSEARWSWLHIKQTMRYLIKQSRTTNSANLTEIIKEEWGLVGITPDLVILFDRVNNSLTALTFEMVLMYSDVLESRDNIVLVGRLSTFLQPVVSRLEVLFDLVDSLAKTLGDTIYEIIAVLESLSYGSVQLHDASHSHAGSFFSFNMNELDNTLSKRVDPKHKNTIMSIIRQCFSNLDVDQAAEMLCLMRLFGHPMLTAPDAAAKVRKAMCAPKLVEHDTILQTLSFFKGIIINGYRRSHSGLWPNVEPSSIYDDDLRQLYLESAEISHHFMLKNYKSLSMIEFKKSIDYDLHDDLSTFLKDRAICRPKSQWDVIFRKSLRRSHTRSQYMDEIKSNRLLIDFLDSADFDPEKEFAYVTTMDYLHDNEFCASYSLKEKEIKTTGRIFAKMTRNMRSCQVILESLLSKHICKFFKENGVSMEQLSLTKSLLAMSQLSPKVSTLQDTASRHVGNSKSQIATSNPSRHHSTTNQMSLSNRKTVVATFLTTDLEKYCLQWRYSTIKLFAQALNQLFGIDHGFEWIHLRLMNSTLFVGDPYSPPEDPTLEDIDKAPNDDIFIVSPRGGIEGLCQKMWTMISISAIHCVAEKIGARVAAMVQGDNQVIAITKELFRGEKACDVRDELDELGQVFFDEFKRHNYAIGHNLKLNETIQSQSFFVYSKRIFFEGRLLSQVLKNAAKLCMVADHLGENTVSSCSNLSSTIARLVENGFEKDTAFVLNLVYIMTQILFDEHYSIVCDHHSVKSLIGSKNYRNLLYSSLIPGQLGGFNFLNVSRLFTRNIGDPVTCSLSDLKCFIAAGLLPPYVLKNVVLREPGPGTWLTLCSDPYTLNIPYTQLPTTYLKKHTQRSLLSRAVNPLLAGVQVPNQHEEEEMLARFLLDREYVMPRVAHVILETSVLGKRKQIQGLIDTTPTIIRTSLVNLPVSRKKCEKIINYSLNYIAECHDSLLSQICFSDNKEYLWSTSLISVETCSVTIADYLRAVSWSNILGGRNISGVTTPDTIELIQGCLIGENSSCTLCESHDDAFTWMHLPGPIYIPEPSVTNSKMRVPYLGSKTEERKTASMAAIKGMSHHLRAVLRGTSVFVWAFGDTDINWDNALQIAQSRCNITLDQMRLLTPIPSSSNIQHRLDDGISTQKFTPASLARITSFVHICNDSQRLEKDGSSVDSNLIYQQIMLLGLSIFETMYSMDQKWVFNNHTLHLHTGHSCCPRELDISLVNPPRHQTPELTSTTTNPFLYDQLPLNQDNLTTLEIKTFKFNELNIDGLDFGEGIQLLSRCTARLMAECILEEGIGSSVKNEAIVNFDNSVNWISECLMCDIRSLCVNLGQEILCSLAYQMYYLRIRGRRAILNYLDTTLQRIPVIQLANIALTISHPEIFRRIVNTGIHNQIKGPYVATTDFIAASRDIILSGAREYLSYLSSGQEDCYTFFNCQDGDLTPKMEQYLARRACLLTLLYNTGHQIPIIRSLTPIEKCKVLTEYNQQIEYADQEFSSVLKVVNVLLQNPKIDALVSNLYFTTRRVLSNLRSCDKARSYIEYLYTEDFGEKEDTVQYDIMTTNDIILTHGLFTQIEISYQGNSLHKFLTPDNAPGSLIPFSISPNSLACDPLHHLLKSVGTSSTSWYKYAIAYAVSEKRSARLGGSLYIGEGSGSVMTLLEYLEPSVDIFYNSLFSNGMNPPQRNYGLMPLQFVNSVVYKNLTAKSECKLGFVQQFKPLWRDIDIETNVTDPSFVNFALNEIPMQSLKRVNCDVEFDRGMPIERVIQGYTHILLVATYGLQQDSILWVKVYRTSEKVFQFLLSAMIMIFGYVKIHRNGYMSAKDEEYILMSDCKEPVNYTAVPNILTRVSDLVSKNLSLIHPEDLRKVRCETDSLNLKCNHIYEKIIARKIPLQVSSTDSLLLQLGGVINSVGSIDPREVATLSSIECVDYVVSSIDLAILEANIVISESAGLDLALMLGPFNLNKLKKIDTILKSSTYQLIPYWLRYEYSLNPRSLSFLITKLQQCRISWSDMITISEFCKKSKRPTFIKRVIGNQQLKSFFNESSSIVLTRAEVKVCIKFLGAIIKLK</sequence>
<feature type="domain" description="Mononegavirus-type SAM-dependent 2'-O-MTase" evidence="24">
    <location>
        <begin position="1785"/>
        <end position="1998"/>
    </location>
</feature>
<evidence type="ECO:0000256" key="5">
    <source>
        <dbReference type="ARBA" id="ARBA00022664"/>
    </source>
</evidence>
<keyword evidence="4 21" id="KW-0489">Methyltransferase</keyword>
<comment type="catalytic activity">
    <reaction evidence="18 21">
        <text>a 5'-end (5'-triphosphoguanosine)-adenylyl-adenylyl-cytidylyl-adenosine in mRNA + S-adenosyl-L-methionine = a 5'-end (5'-triphosphoguanosine)-(2'-O-methyladenylyl)-adenylyl-cytidylyl-adenosine in mRNA + S-adenosyl-L-homocysteine + H(+)</text>
        <dbReference type="Rhea" id="RHEA:65380"/>
        <dbReference type="Rhea" id="RHEA-COMP:16797"/>
        <dbReference type="Rhea" id="RHEA-COMP:16801"/>
        <dbReference type="ChEBI" id="CHEBI:15378"/>
        <dbReference type="ChEBI" id="CHEBI:57856"/>
        <dbReference type="ChEBI" id="CHEBI:59789"/>
        <dbReference type="ChEBI" id="CHEBI:156482"/>
        <dbReference type="ChEBI" id="CHEBI:156484"/>
    </reaction>
</comment>
<dbReference type="EC" id="3.6.1.-" evidence="21"/>
<keyword evidence="21" id="KW-1035">Host cytoplasm</keyword>
<dbReference type="GO" id="GO:0004482">
    <property type="term" value="F:mRNA 5'-cap (guanine-N7-)-methyltransferase activity"/>
    <property type="evidence" value="ECO:0007669"/>
    <property type="project" value="InterPro"/>
</dbReference>
<dbReference type="Pfam" id="PF00946">
    <property type="entry name" value="Mononeg_RNA_pol"/>
    <property type="match status" value="1"/>
</dbReference>
<dbReference type="EC" id="2.7.7.48" evidence="21"/>
<dbReference type="GO" id="GO:0003968">
    <property type="term" value="F:RNA-directed RNA polymerase activity"/>
    <property type="evidence" value="ECO:0007669"/>
    <property type="project" value="UniProtKB-KW"/>
</dbReference>
<evidence type="ECO:0000256" key="21">
    <source>
        <dbReference type="PIRNR" id="PIRNR000830"/>
    </source>
</evidence>
<comment type="catalytic activity">
    <reaction evidence="16">
        <text>a 5'-end triphospho-adenylyl-adenylyl-cytidylyl-adenosine in mRNA + GDP + H(+) = a 5'-end (5'-triphosphoguanosine)-adenylyl-adenylyl-cytidylyl-adenosine in mRNA + diphosphate</text>
        <dbReference type="Rhea" id="RHEA:65436"/>
        <dbReference type="Rhea" id="RHEA-COMP:16797"/>
        <dbReference type="Rhea" id="RHEA-COMP:16799"/>
        <dbReference type="ChEBI" id="CHEBI:15378"/>
        <dbReference type="ChEBI" id="CHEBI:33019"/>
        <dbReference type="ChEBI" id="CHEBI:58189"/>
        <dbReference type="ChEBI" id="CHEBI:156484"/>
        <dbReference type="ChEBI" id="CHEBI:156503"/>
        <dbReference type="EC" id="2.7.7.88"/>
    </reaction>
</comment>
<feature type="region of interest" description="Disordered" evidence="22">
    <location>
        <begin position="627"/>
        <end position="649"/>
    </location>
</feature>
<keyword evidence="9 21" id="KW-0547">Nucleotide-binding</keyword>
<evidence type="ECO:0000256" key="17">
    <source>
        <dbReference type="ARBA" id="ARBA00024499"/>
    </source>
</evidence>
<evidence type="ECO:0000256" key="8">
    <source>
        <dbReference type="ARBA" id="ARBA00022695"/>
    </source>
</evidence>
<evidence type="ECO:0000313" key="25">
    <source>
        <dbReference type="EMBL" id="ATP76298.1"/>
    </source>
</evidence>
<evidence type="ECO:0000256" key="2">
    <source>
        <dbReference type="ARBA" id="ARBA00007934"/>
    </source>
</evidence>
<keyword evidence="13 21" id="KW-0693">Viral RNA replication</keyword>
<comment type="function">
    <text evidence="1 21">RNA-directed RNA polymerase that catalyzes the replication of viral genomic RNA. The template is composed of the viral RNA tightly encapsidated by the nucleoprotein (N). The replicase mode is dependent on intracellular N protein concentration. In this mode, the polymerase replicates the whole viral genome without recognizing transcriptional signals, and the replicated genome is not caped or polyadenylated.</text>
</comment>
<evidence type="ECO:0000256" key="19">
    <source>
        <dbReference type="ARBA" id="ARBA00047370"/>
    </source>
</evidence>
<evidence type="ECO:0000256" key="14">
    <source>
        <dbReference type="ARBA" id="ARBA00023042"/>
    </source>
</evidence>
<evidence type="ECO:0000313" key="26">
    <source>
        <dbReference type="EMBL" id="ATP76304.1"/>
    </source>
</evidence>
<dbReference type="GO" id="GO:0005524">
    <property type="term" value="F:ATP binding"/>
    <property type="evidence" value="ECO:0007669"/>
    <property type="project" value="UniProtKB-KW"/>
</dbReference>
<evidence type="ECO:0000256" key="10">
    <source>
        <dbReference type="ARBA" id="ARBA00022801"/>
    </source>
</evidence>
<dbReference type="EMBL" id="MF448512">
    <property type="protein sequence ID" value="ATP76304.1"/>
    <property type="molecule type" value="Viral_cRNA"/>
</dbReference>
<dbReference type="GO" id="GO:0044423">
    <property type="term" value="C:virion component"/>
    <property type="evidence" value="ECO:0007669"/>
    <property type="project" value="UniProtKB-KW"/>
</dbReference>
<evidence type="ECO:0000256" key="3">
    <source>
        <dbReference type="ARBA" id="ARBA00022484"/>
    </source>
</evidence>
<dbReference type="Pfam" id="PF14318">
    <property type="entry name" value="Mononeg_mRNAcap"/>
    <property type="match status" value="1"/>
</dbReference>
<evidence type="ECO:0000256" key="11">
    <source>
        <dbReference type="ARBA" id="ARBA00022840"/>
    </source>
</evidence>
<dbReference type="NCBIfam" id="TIGR04198">
    <property type="entry name" value="paramyx_RNAcap"/>
    <property type="match status" value="1"/>
</dbReference>
<keyword evidence="6 21" id="KW-0808">Transferase</keyword>
<keyword evidence="11 21" id="KW-0067">ATP-binding</keyword>
<dbReference type="EC" id="2.1.1.-" evidence="21"/>
<dbReference type="EC" id="2.7.7.88" evidence="21"/>
<dbReference type="PROSITE" id="PS51590">
    <property type="entry name" value="SAM_MT_MNV_L"/>
    <property type="match status" value="1"/>
</dbReference>
<comment type="subcellular location">
    <subcellularLocation>
        <location evidence="21">Virion</location>
    </subcellularLocation>
    <subcellularLocation>
        <location evidence="21">Host cytoplasm</location>
    </subcellularLocation>
</comment>
<evidence type="ECO:0000256" key="1">
    <source>
        <dbReference type="ARBA" id="ARBA00003132"/>
    </source>
</evidence>
<dbReference type="InterPro" id="IPR026890">
    <property type="entry name" value="Mononeg_mRNAcap"/>
</dbReference>
<evidence type="ECO:0000256" key="13">
    <source>
        <dbReference type="ARBA" id="ARBA00022953"/>
    </source>
</evidence>
<reference evidence="25" key="1">
    <citation type="journal article" date="2017" name="Arch. Virol.">
        <title>Next-generation sequencing of five new avian paramyxoviruses 8 isolates from Kazakhstan indicates a low genetic evolution rate over four decades.</title>
        <authorList>
            <person name="Fereidouni S."/>
            <person name="Jenckel M."/>
            <person name="Seidalina A."/>
            <person name="Karamendin K."/>
            <person name="Beer M."/>
            <person name="Starick E."/>
            <person name="Asanova S."/>
            <person name="Kasymbekov E."/>
            <person name="Sayatov M."/>
            <person name="Kydyrmanov A."/>
        </authorList>
    </citation>
    <scope>NUCLEOTIDE SEQUENCE</scope>
    <source>
        <strain evidence="25">APMV-8/White fronted Goose/Kazakhstan/62/2013</strain>
        <strain evidence="26">APMV-8/White fronted Goose/Kazakhstan/92/2013</strain>
    </source>
</reference>
<evidence type="ECO:0000256" key="6">
    <source>
        <dbReference type="ARBA" id="ARBA00022679"/>
    </source>
</evidence>
<protein>
    <recommendedName>
        <fullName evidence="21">RNA-directed RNA polymerase L</fullName>
        <shortName evidence="21">Protein L</shortName>
    </recommendedName>
    <alternativeName>
        <fullName evidence="21">Large structural protein</fullName>
    </alternativeName>
    <alternativeName>
        <fullName evidence="21">Replicase</fullName>
    </alternativeName>
    <alternativeName>
        <fullName evidence="21">Transcriptase</fullName>
    </alternativeName>
    <domain>
        <recommendedName>
            <fullName evidence="21">RNA-directed RNA polymerase</fullName>
            <ecNumber evidence="21">2.7.7.48</ecNumber>
        </recommendedName>
    </domain>
    <domain>
        <recommendedName>
            <fullName evidence="21">GTP phosphohydrolase</fullName>
            <ecNumber evidence="21">3.6.1.-</ecNumber>
        </recommendedName>
    </domain>
    <domain>
        <recommendedName>
            <fullName evidence="21">GDP polyribonucleotidyltransferase</fullName>
            <ecNumber evidence="21">2.7.7.88</ecNumber>
        </recommendedName>
        <alternativeName>
            <fullName evidence="21">PRNTase</fullName>
        </alternativeName>
    </domain>
    <domain>
        <recommendedName>
            <fullName evidence="21">mRNA (nucleoside-2'-O-)-methyltransferase</fullName>
            <shortName evidence="21">N1-2'-O-MTase</shortName>
            <ecNumber evidence="21">2.1.1.-</ecNumber>
        </recommendedName>
    </domain>
    <domain>
        <recommendedName>
            <fullName evidence="21">mRNA (guanine-N(7)-)-methyltransferase</fullName>
            <shortName evidence="21">G-N7-MTase</shortName>
        </recommendedName>
    </domain>
</protein>
<keyword evidence="15" id="KW-0511">Multifunctional enzyme</keyword>
<comment type="catalytic activity">
    <reaction evidence="21">
        <text>RNA(n) + a ribonucleoside 5'-triphosphate = RNA(n+1) + diphosphate</text>
        <dbReference type="Rhea" id="RHEA:21248"/>
        <dbReference type="Rhea" id="RHEA-COMP:14527"/>
        <dbReference type="Rhea" id="RHEA-COMP:17342"/>
        <dbReference type="ChEBI" id="CHEBI:33019"/>
        <dbReference type="ChEBI" id="CHEBI:61557"/>
        <dbReference type="ChEBI" id="CHEBI:140395"/>
        <dbReference type="EC" id="2.7.7.48"/>
    </reaction>
</comment>